<evidence type="ECO:0000259" key="2">
    <source>
        <dbReference type="PROSITE" id="PS50943"/>
    </source>
</evidence>
<evidence type="ECO:0000256" key="1">
    <source>
        <dbReference type="ARBA" id="ARBA00023125"/>
    </source>
</evidence>
<evidence type="ECO:0000313" key="3">
    <source>
        <dbReference type="EMBL" id="GER94366.1"/>
    </source>
</evidence>
<dbReference type="SMART" id="SM00530">
    <property type="entry name" value="HTH_XRE"/>
    <property type="match status" value="1"/>
</dbReference>
<organism evidence="3">
    <name type="scientific">hot springs metagenome</name>
    <dbReference type="NCBI Taxonomy" id="433727"/>
    <lineage>
        <taxon>unclassified sequences</taxon>
        <taxon>metagenomes</taxon>
        <taxon>ecological metagenomes</taxon>
    </lineage>
</organism>
<proteinExistence type="predicted"/>
<dbReference type="InterPro" id="IPR001387">
    <property type="entry name" value="Cro/C1-type_HTH"/>
</dbReference>
<dbReference type="PANTHER" id="PTHR46797">
    <property type="entry name" value="HTH-TYPE TRANSCRIPTIONAL REGULATOR"/>
    <property type="match status" value="1"/>
</dbReference>
<sequence>MEKKMIGKRIQELRRNQGLSQEQIAEKADISPNYLSRIECGKENPTLDMLIKLAHALGVEMWEMFDFGHVASRKDLKEAIQSFARTADEPTLRLALKIIRTVSR</sequence>
<dbReference type="PANTHER" id="PTHR46797:SF1">
    <property type="entry name" value="METHYLPHOSPHONATE SYNTHASE"/>
    <property type="match status" value="1"/>
</dbReference>
<dbReference type="InterPro" id="IPR050807">
    <property type="entry name" value="TransReg_Diox_bact_type"/>
</dbReference>
<accession>A0A5J4L9Z3</accession>
<feature type="domain" description="HTH cro/C1-type" evidence="2">
    <location>
        <begin position="10"/>
        <end position="64"/>
    </location>
</feature>
<protein>
    <submittedName>
        <fullName evidence="3">XRE family transcriptional regulator</fullName>
    </submittedName>
</protein>
<dbReference type="CDD" id="cd00093">
    <property type="entry name" value="HTH_XRE"/>
    <property type="match status" value="1"/>
</dbReference>
<comment type="caution">
    <text evidence="3">The sequence shown here is derived from an EMBL/GenBank/DDBJ whole genome shotgun (WGS) entry which is preliminary data.</text>
</comment>
<dbReference type="GO" id="GO:0003677">
    <property type="term" value="F:DNA binding"/>
    <property type="evidence" value="ECO:0007669"/>
    <property type="project" value="UniProtKB-KW"/>
</dbReference>
<dbReference type="InterPro" id="IPR010982">
    <property type="entry name" value="Lambda_DNA-bd_dom_sf"/>
</dbReference>
<dbReference type="SUPFAM" id="SSF47413">
    <property type="entry name" value="lambda repressor-like DNA-binding domains"/>
    <property type="match status" value="1"/>
</dbReference>
<dbReference type="Gene3D" id="1.10.260.40">
    <property type="entry name" value="lambda repressor-like DNA-binding domains"/>
    <property type="match status" value="1"/>
</dbReference>
<reference evidence="3" key="1">
    <citation type="submission" date="2019-10" db="EMBL/GenBank/DDBJ databases">
        <title>Metagenomic sequencing of thiosulfate-disproportionating enrichment culture.</title>
        <authorList>
            <person name="Umezawa K."/>
            <person name="Kojima H."/>
            <person name="Fukui M."/>
        </authorList>
    </citation>
    <scope>NUCLEOTIDE SEQUENCE</scope>
    <source>
        <strain evidence="3">45J</strain>
    </source>
</reference>
<keyword evidence="1" id="KW-0238">DNA-binding</keyword>
<name>A0A5J4L9Z3_9ZZZZ</name>
<dbReference type="EMBL" id="BLAB01000001">
    <property type="protein sequence ID" value="GER94366.1"/>
    <property type="molecule type" value="Genomic_DNA"/>
</dbReference>
<dbReference type="AlphaFoldDB" id="A0A5J4L9Z3"/>
<gene>
    <name evidence="3" type="ORF">A45J_2127</name>
</gene>
<dbReference type="Pfam" id="PF01381">
    <property type="entry name" value="HTH_3"/>
    <property type="match status" value="1"/>
</dbReference>
<dbReference type="GO" id="GO:0005829">
    <property type="term" value="C:cytosol"/>
    <property type="evidence" value="ECO:0007669"/>
    <property type="project" value="TreeGrafter"/>
</dbReference>
<dbReference type="PROSITE" id="PS50943">
    <property type="entry name" value="HTH_CROC1"/>
    <property type="match status" value="1"/>
</dbReference>
<dbReference type="GO" id="GO:0003700">
    <property type="term" value="F:DNA-binding transcription factor activity"/>
    <property type="evidence" value="ECO:0007669"/>
    <property type="project" value="TreeGrafter"/>
</dbReference>